<evidence type="ECO:0000256" key="1">
    <source>
        <dbReference type="ARBA" id="ARBA00023015"/>
    </source>
</evidence>
<name>A0ABP3FYU7_9ACTN</name>
<keyword evidence="3" id="KW-0804">Transcription</keyword>
<evidence type="ECO:0000256" key="3">
    <source>
        <dbReference type="ARBA" id="ARBA00023163"/>
    </source>
</evidence>
<keyword evidence="6" id="KW-1185">Reference proteome</keyword>
<dbReference type="Gene3D" id="1.10.10.10">
    <property type="entry name" value="Winged helix-like DNA-binding domain superfamily/Winged helix DNA-binding domain"/>
    <property type="match status" value="1"/>
</dbReference>
<dbReference type="RefSeq" id="WP_344114944.1">
    <property type="nucleotide sequence ID" value="NZ_BAAABW010000001.1"/>
</dbReference>
<dbReference type="PANTHER" id="PTHR38445">
    <property type="entry name" value="HTH-TYPE TRANSCRIPTIONAL REPRESSOR YTRA"/>
    <property type="match status" value="1"/>
</dbReference>
<sequence>MIEFVPDIPRWRQVAEVIRQRIKDGTYPPRSRVPSVVKLVEEFGIATATSQKVFNALRAEGLIYTEPGLGSFVSKQLPPETTELAEKS</sequence>
<keyword evidence="2" id="KW-0238">DNA-binding</keyword>
<proteinExistence type="predicted"/>
<evidence type="ECO:0000313" key="5">
    <source>
        <dbReference type="EMBL" id="GAA0329011.1"/>
    </source>
</evidence>
<dbReference type="InterPro" id="IPR036390">
    <property type="entry name" value="WH_DNA-bd_sf"/>
</dbReference>
<protein>
    <submittedName>
        <fullName evidence="5">GntR family transcriptional regulator</fullName>
    </submittedName>
</protein>
<dbReference type="Proteomes" id="UP001500063">
    <property type="component" value="Unassembled WGS sequence"/>
</dbReference>
<evidence type="ECO:0000256" key="2">
    <source>
        <dbReference type="ARBA" id="ARBA00023125"/>
    </source>
</evidence>
<comment type="caution">
    <text evidence="5">The sequence shown here is derived from an EMBL/GenBank/DDBJ whole genome shotgun (WGS) entry which is preliminary data.</text>
</comment>
<dbReference type="PANTHER" id="PTHR38445:SF9">
    <property type="entry name" value="HTH-TYPE TRANSCRIPTIONAL REPRESSOR YTRA"/>
    <property type="match status" value="1"/>
</dbReference>
<dbReference type="SMART" id="SM00345">
    <property type="entry name" value="HTH_GNTR"/>
    <property type="match status" value="1"/>
</dbReference>
<dbReference type="Pfam" id="PF00392">
    <property type="entry name" value="GntR"/>
    <property type="match status" value="1"/>
</dbReference>
<dbReference type="InterPro" id="IPR000524">
    <property type="entry name" value="Tscrpt_reg_HTH_GntR"/>
</dbReference>
<feature type="domain" description="HTH gntR-type" evidence="4">
    <location>
        <begin position="8"/>
        <end position="76"/>
    </location>
</feature>
<gene>
    <name evidence="5" type="ORF">GCM10010319_01340</name>
</gene>
<dbReference type="InterPro" id="IPR036388">
    <property type="entry name" value="WH-like_DNA-bd_sf"/>
</dbReference>
<dbReference type="SUPFAM" id="SSF46785">
    <property type="entry name" value="Winged helix' DNA-binding domain"/>
    <property type="match status" value="1"/>
</dbReference>
<reference evidence="6" key="1">
    <citation type="journal article" date="2019" name="Int. J. Syst. Evol. Microbiol.">
        <title>The Global Catalogue of Microorganisms (GCM) 10K type strain sequencing project: providing services to taxonomists for standard genome sequencing and annotation.</title>
        <authorList>
            <consortium name="The Broad Institute Genomics Platform"/>
            <consortium name="The Broad Institute Genome Sequencing Center for Infectious Disease"/>
            <person name="Wu L."/>
            <person name="Ma J."/>
        </authorList>
    </citation>
    <scope>NUCLEOTIDE SEQUENCE [LARGE SCALE GENOMIC DNA]</scope>
    <source>
        <strain evidence="6">JCM 4565</strain>
    </source>
</reference>
<accession>A0ABP3FYU7</accession>
<dbReference type="EMBL" id="BAAABW010000001">
    <property type="protein sequence ID" value="GAA0329011.1"/>
    <property type="molecule type" value="Genomic_DNA"/>
</dbReference>
<evidence type="ECO:0000313" key="6">
    <source>
        <dbReference type="Proteomes" id="UP001500063"/>
    </source>
</evidence>
<keyword evidence="1" id="KW-0805">Transcription regulation</keyword>
<evidence type="ECO:0000259" key="4">
    <source>
        <dbReference type="PROSITE" id="PS50949"/>
    </source>
</evidence>
<dbReference type="CDD" id="cd07377">
    <property type="entry name" value="WHTH_GntR"/>
    <property type="match status" value="1"/>
</dbReference>
<dbReference type="PROSITE" id="PS50949">
    <property type="entry name" value="HTH_GNTR"/>
    <property type="match status" value="1"/>
</dbReference>
<organism evidence="5 6">
    <name type="scientific">Streptomyces blastmyceticus</name>
    <dbReference type="NCBI Taxonomy" id="68180"/>
    <lineage>
        <taxon>Bacteria</taxon>
        <taxon>Bacillati</taxon>
        <taxon>Actinomycetota</taxon>
        <taxon>Actinomycetes</taxon>
        <taxon>Kitasatosporales</taxon>
        <taxon>Streptomycetaceae</taxon>
        <taxon>Streptomyces</taxon>
    </lineage>
</organism>